<name>A0A8T0HFV1_CERPU</name>
<feature type="signal peptide" evidence="1">
    <location>
        <begin position="1"/>
        <end position="24"/>
    </location>
</feature>
<protein>
    <recommendedName>
        <fullName evidence="4">Secreted protein</fullName>
    </recommendedName>
</protein>
<dbReference type="Proteomes" id="UP000822688">
    <property type="component" value="Chromosome 6"/>
</dbReference>
<evidence type="ECO:0000313" key="3">
    <source>
        <dbReference type="Proteomes" id="UP000822688"/>
    </source>
</evidence>
<evidence type="ECO:0008006" key="4">
    <source>
        <dbReference type="Google" id="ProtNLM"/>
    </source>
</evidence>
<reference evidence="2 3" key="1">
    <citation type="submission" date="2020-06" db="EMBL/GenBank/DDBJ databases">
        <title>WGS assembly of Ceratodon purpureus strain R40.</title>
        <authorList>
            <person name="Carey S.B."/>
            <person name="Jenkins J."/>
            <person name="Shu S."/>
            <person name="Lovell J.T."/>
            <person name="Sreedasyam A."/>
            <person name="Maumus F."/>
            <person name="Tiley G.P."/>
            <person name="Fernandez-Pozo N."/>
            <person name="Barry K."/>
            <person name="Chen C."/>
            <person name="Wang M."/>
            <person name="Lipzen A."/>
            <person name="Daum C."/>
            <person name="Saski C.A."/>
            <person name="Payton A.C."/>
            <person name="Mcbreen J.C."/>
            <person name="Conrad R.E."/>
            <person name="Kollar L.M."/>
            <person name="Olsson S."/>
            <person name="Huttunen S."/>
            <person name="Landis J.B."/>
            <person name="Wickett N.J."/>
            <person name="Johnson M.G."/>
            <person name="Rensing S.A."/>
            <person name="Grimwood J."/>
            <person name="Schmutz J."/>
            <person name="Mcdaniel S.F."/>
        </authorList>
    </citation>
    <scope>NUCLEOTIDE SEQUENCE [LARGE SCALE GENOMIC DNA]</scope>
    <source>
        <strain evidence="2 3">R40</strain>
    </source>
</reference>
<accession>A0A8T0HFV1</accession>
<organism evidence="2 3">
    <name type="scientific">Ceratodon purpureus</name>
    <name type="common">Fire moss</name>
    <name type="synonym">Dicranum purpureum</name>
    <dbReference type="NCBI Taxonomy" id="3225"/>
    <lineage>
        <taxon>Eukaryota</taxon>
        <taxon>Viridiplantae</taxon>
        <taxon>Streptophyta</taxon>
        <taxon>Embryophyta</taxon>
        <taxon>Bryophyta</taxon>
        <taxon>Bryophytina</taxon>
        <taxon>Bryopsida</taxon>
        <taxon>Dicranidae</taxon>
        <taxon>Pseudoditrichales</taxon>
        <taxon>Ditrichaceae</taxon>
        <taxon>Ceratodon</taxon>
    </lineage>
</organism>
<feature type="chain" id="PRO_5035796003" description="Secreted protein" evidence="1">
    <location>
        <begin position="25"/>
        <end position="86"/>
    </location>
</feature>
<dbReference type="AlphaFoldDB" id="A0A8T0HFV1"/>
<evidence type="ECO:0000313" key="2">
    <source>
        <dbReference type="EMBL" id="KAG0570503.1"/>
    </source>
</evidence>
<evidence type="ECO:0000256" key="1">
    <source>
        <dbReference type="SAM" id="SignalP"/>
    </source>
</evidence>
<gene>
    <name evidence="2" type="ORF">KC19_6G167300</name>
</gene>
<comment type="caution">
    <text evidence="2">The sequence shown here is derived from an EMBL/GenBank/DDBJ whole genome shotgun (WGS) entry which is preliminary data.</text>
</comment>
<keyword evidence="3" id="KW-1185">Reference proteome</keyword>
<keyword evidence="1" id="KW-0732">Signal</keyword>
<dbReference type="EMBL" id="CM026427">
    <property type="protein sequence ID" value="KAG0570503.1"/>
    <property type="molecule type" value="Genomic_DNA"/>
</dbReference>
<sequence>MTRPMTKNRHRVLCLLQFIPVMHWAVFDEPSSTRVDSFCEMTEGSSFLEVKFTESMVIDYSSIAWFNQAVYVQAPIVPGTPRCWTL</sequence>
<proteinExistence type="predicted"/>